<dbReference type="InterPro" id="IPR025944">
    <property type="entry name" value="Sigma_54_int_dom_CS"/>
</dbReference>
<protein>
    <submittedName>
        <fullName evidence="9">AAA family ATPase</fullName>
    </submittedName>
</protein>
<evidence type="ECO:0000259" key="8">
    <source>
        <dbReference type="PROSITE" id="PS50045"/>
    </source>
</evidence>
<reference evidence="9 10" key="1">
    <citation type="submission" date="2019-08" db="EMBL/GenBank/DDBJ databases">
        <title>Sphingorhabdus soil sp. nov., isolated from arctic soil.</title>
        <authorList>
            <person name="Liu Y."/>
        </authorList>
    </citation>
    <scope>NUCLEOTIDE SEQUENCE [LARGE SCALE GENOMIC DNA]</scope>
    <source>
        <strain evidence="9 10">D-2Q-5-6</strain>
    </source>
</reference>
<dbReference type="FunFam" id="3.40.50.300:FF:000006">
    <property type="entry name" value="DNA-binding transcriptional regulator NtrC"/>
    <property type="match status" value="1"/>
</dbReference>
<gene>
    <name evidence="9" type="ORF">FSZ31_07215</name>
</gene>
<name>A0A5C6U901_9SPHN</name>
<dbReference type="Pfam" id="PF00158">
    <property type="entry name" value="Sigma54_activat"/>
    <property type="match status" value="1"/>
</dbReference>
<feature type="domain" description="Sigma-54 factor interaction" evidence="8">
    <location>
        <begin position="96"/>
        <end position="320"/>
    </location>
</feature>
<keyword evidence="2" id="KW-0067">ATP-binding</keyword>
<dbReference type="PROSITE" id="PS00676">
    <property type="entry name" value="SIGMA54_INTERACT_2"/>
    <property type="match status" value="1"/>
</dbReference>
<evidence type="ECO:0000256" key="1">
    <source>
        <dbReference type="ARBA" id="ARBA00022741"/>
    </source>
</evidence>
<sequence length="424" mass="45569">MLPTLAAYLNAILIETTRLDGDEGSPRTRPVRILTEREMAQACHRDIIVDFRDGPPSLTQATKGQPLHIAFGPADMKLGHALIGEAVRGAGPAIGEPASAKLMRYAAKIAASEAAVLIQGDTGVGKEGMARFVHNQSSRAEGPFIAVNCAALPATMIEAMLFGHKRGAFTGASGESEGLFRAADGGTLFLDEITELPLELQAKLLRALQEGEVLPVGETNAIKVDIRIVAAANRNFTAEVAAGRFREDLYWRLNVMPIEIAPLHERRQDVCAIAATMLLALQADQDTFAWIEADALQALMAHDFPGNVRELCNMLQRALVLHDGEAITVADFDLRSAPVAPAAAPIAPAAKTVAAPRPDPIGNASRVLSGRDLQTRARMAEFEAIHSTLEETDGNRRRAAELLGISERTLRYRLADMRDLAEAA</sequence>
<dbReference type="InterPro" id="IPR002197">
    <property type="entry name" value="HTH_Fis"/>
</dbReference>
<keyword evidence="6" id="KW-0010">Activator</keyword>
<comment type="caution">
    <text evidence="9">The sequence shown here is derived from an EMBL/GenBank/DDBJ whole genome shotgun (WGS) entry which is preliminary data.</text>
</comment>
<evidence type="ECO:0000256" key="3">
    <source>
        <dbReference type="ARBA" id="ARBA00023012"/>
    </source>
</evidence>
<dbReference type="PANTHER" id="PTHR32071">
    <property type="entry name" value="TRANSCRIPTIONAL REGULATORY PROTEIN"/>
    <property type="match status" value="1"/>
</dbReference>
<dbReference type="GO" id="GO:0006355">
    <property type="term" value="P:regulation of DNA-templated transcription"/>
    <property type="evidence" value="ECO:0007669"/>
    <property type="project" value="InterPro"/>
</dbReference>
<dbReference type="CDD" id="cd00009">
    <property type="entry name" value="AAA"/>
    <property type="match status" value="1"/>
</dbReference>
<dbReference type="GO" id="GO:0000160">
    <property type="term" value="P:phosphorelay signal transduction system"/>
    <property type="evidence" value="ECO:0007669"/>
    <property type="project" value="UniProtKB-KW"/>
</dbReference>
<dbReference type="InterPro" id="IPR025943">
    <property type="entry name" value="Sigma_54_int_dom_ATP-bd_2"/>
</dbReference>
<dbReference type="InterPro" id="IPR058031">
    <property type="entry name" value="AAA_lid_NorR"/>
</dbReference>
<evidence type="ECO:0000313" key="10">
    <source>
        <dbReference type="Proteomes" id="UP000321129"/>
    </source>
</evidence>
<dbReference type="InterPro" id="IPR025662">
    <property type="entry name" value="Sigma_54_int_dom_ATP-bd_1"/>
</dbReference>
<dbReference type="InterPro" id="IPR003593">
    <property type="entry name" value="AAA+_ATPase"/>
</dbReference>
<dbReference type="PROSITE" id="PS00688">
    <property type="entry name" value="SIGMA54_INTERACT_3"/>
    <property type="match status" value="1"/>
</dbReference>
<organism evidence="9 10">
    <name type="scientific">Flavisphingopyxis soli</name>
    <dbReference type="NCBI Taxonomy" id="2601267"/>
    <lineage>
        <taxon>Bacteria</taxon>
        <taxon>Pseudomonadati</taxon>
        <taxon>Pseudomonadota</taxon>
        <taxon>Alphaproteobacteria</taxon>
        <taxon>Sphingomonadales</taxon>
        <taxon>Sphingopyxidaceae</taxon>
        <taxon>Flavisphingopyxis</taxon>
    </lineage>
</organism>
<dbReference type="PROSITE" id="PS00675">
    <property type="entry name" value="SIGMA54_INTERACT_1"/>
    <property type="match status" value="1"/>
</dbReference>
<dbReference type="InterPro" id="IPR009057">
    <property type="entry name" value="Homeodomain-like_sf"/>
</dbReference>
<dbReference type="GO" id="GO:0043565">
    <property type="term" value="F:sequence-specific DNA binding"/>
    <property type="evidence" value="ECO:0007669"/>
    <property type="project" value="InterPro"/>
</dbReference>
<dbReference type="Pfam" id="PF02954">
    <property type="entry name" value="HTH_8"/>
    <property type="match status" value="1"/>
</dbReference>
<keyword evidence="4" id="KW-0805">Transcription regulation</keyword>
<dbReference type="InterPro" id="IPR002078">
    <property type="entry name" value="Sigma_54_int"/>
</dbReference>
<keyword evidence="10" id="KW-1185">Reference proteome</keyword>
<evidence type="ECO:0000256" key="7">
    <source>
        <dbReference type="ARBA" id="ARBA00023163"/>
    </source>
</evidence>
<keyword evidence="3" id="KW-0902">Two-component regulatory system</keyword>
<dbReference type="SUPFAM" id="SSF46689">
    <property type="entry name" value="Homeodomain-like"/>
    <property type="match status" value="1"/>
</dbReference>
<dbReference type="Proteomes" id="UP000321129">
    <property type="component" value="Unassembled WGS sequence"/>
</dbReference>
<dbReference type="PRINTS" id="PR01590">
    <property type="entry name" value="HTHFIS"/>
</dbReference>
<dbReference type="Gene3D" id="1.10.8.60">
    <property type="match status" value="1"/>
</dbReference>
<evidence type="ECO:0000256" key="6">
    <source>
        <dbReference type="ARBA" id="ARBA00023159"/>
    </source>
</evidence>
<dbReference type="SUPFAM" id="SSF52540">
    <property type="entry name" value="P-loop containing nucleoside triphosphate hydrolases"/>
    <property type="match status" value="1"/>
</dbReference>
<dbReference type="AlphaFoldDB" id="A0A5C6U901"/>
<proteinExistence type="predicted"/>
<dbReference type="OrthoDB" id="9154941at2"/>
<evidence type="ECO:0000256" key="2">
    <source>
        <dbReference type="ARBA" id="ARBA00022840"/>
    </source>
</evidence>
<dbReference type="PROSITE" id="PS50045">
    <property type="entry name" value="SIGMA54_INTERACT_4"/>
    <property type="match status" value="1"/>
</dbReference>
<evidence type="ECO:0000256" key="4">
    <source>
        <dbReference type="ARBA" id="ARBA00023015"/>
    </source>
</evidence>
<dbReference type="EMBL" id="VOPY01000002">
    <property type="protein sequence ID" value="TXC69284.1"/>
    <property type="molecule type" value="Genomic_DNA"/>
</dbReference>
<dbReference type="SMART" id="SM00382">
    <property type="entry name" value="AAA"/>
    <property type="match status" value="1"/>
</dbReference>
<accession>A0A5C6U901</accession>
<evidence type="ECO:0000313" key="9">
    <source>
        <dbReference type="EMBL" id="TXC69284.1"/>
    </source>
</evidence>
<dbReference type="Gene3D" id="1.10.10.60">
    <property type="entry name" value="Homeodomain-like"/>
    <property type="match status" value="1"/>
</dbReference>
<dbReference type="Gene3D" id="3.40.50.300">
    <property type="entry name" value="P-loop containing nucleotide triphosphate hydrolases"/>
    <property type="match status" value="1"/>
</dbReference>
<evidence type="ECO:0000256" key="5">
    <source>
        <dbReference type="ARBA" id="ARBA00023125"/>
    </source>
</evidence>
<keyword evidence="5" id="KW-0238">DNA-binding</keyword>
<keyword evidence="1" id="KW-0547">Nucleotide-binding</keyword>
<dbReference type="InterPro" id="IPR027417">
    <property type="entry name" value="P-loop_NTPase"/>
</dbReference>
<keyword evidence="7" id="KW-0804">Transcription</keyword>
<dbReference type="Pfam" id="PF25601">
    <property type="entry name" value="AAA_lid_14"/>
    <property type="match status" value="1"/>
</dbReference>
<dbReference type="GO" id="GO:0005524">
    <property type="term" value="F:ATP binding"/>
    <property type="evidence" value="ECO:0007669"/>
    <property type="project" value="UniProtKB-KW"/>
</dbReference>